<keyword evidence="2" id="KW-0812">Transmembrane</keyword>
<dbReference type="Proteomes" id="UP001213504">
    <property type="component" value="Chromosome"/>
</dbReference>
<dbReference type="Proteomes" id="UP001152308">
    <property type="component" value="Unassembled WGS sequence"/>
</dbReference>
<gene>
    <name evidence="3" type="ORF">L2299_03285</name>
    <name evidence="4" type="ORF">P9A14_08030</name>
</gene>
<feature type="compositionally biased region" description="Pro residues" evidence="1">
    <location>
        <begin position="1"/>
        <end position="15"/>
    </location>
</feature>
<evidence type="ECO:0000313" key="3">
    <source>
        <dbReference type="EMBL" id="MDF6100071.1"/>
    </source>
</evidence>
<name>A0AAX3TC51_9ACTN</name>
<reference evidence="3" key="2">
    <citation type="submission" date="2022-01" db="EMBL/GenBank/DDBJ databases">
        <authorList>
            <person name="Sanchez-Suarez J."/>
            <person name="Villamil L."/>
            <person name="Diaz L.E."/>
        </authorList>
    </citation>
    <scope>NUCLEOTIDE SEQUENCE</scope>
    <source>
        <strain evidence="3">EUFUS-Z928</strain>
    </source>
</reference>
<evidence type="ECO:0000313" key="5">
    <source>
        <dbReference type="Proteomes" id="UP001152308"/>
    </source>
</evidence>
<dbReference type="EMBL" id="JAKJLQ010000002">
    <property type="protein sequence ID" value="MDF6100071.1"/>
    <property type="molecule type" value="Genomic_DNA"/>
</dbReference>
<keyword evidence="2" id="KW-1133">Transmembrane helix</keyword>
<evidence type="ECO:0000313" key="4">
    <source>
        <dbReference type="EMBL" id="WFP26426.1"/>
    </source>
</evidence>
<evidence type="ECO:0000256" key="2">
    <source>
        <dbReference type="SAM" id="Phobius"/>
    </source>
</evidence>
<dbReference type="GO" id="GO:0009306">
    <property type="term" value="P:protein secretion"/>
    <property type="evidence" value="ECO:0007669"/>
    <property type="project" value="InterPro"/>
</dbReference>
<evidence type="ECO:0000313" key="6">
    <source>
        <dbReference type="Proteomes" id="UP001213504"/>
    </source>
</evidence>
<sequence>MSPSSPHPYPAPTRPGPDTGGRLFADSSALHEFSGAHRTNAQMLEGGTGSDDAAVVELAITFGLIGIEFLTAVVEFLDLHRRTIEAATAREERVGLTTSSAATSYADCDCAAADRIATAGELTL</sequence>
<keyword evidence="2" id="KW-0472">Membrane</keyword>
<evidence type="ECO:0000256" key="1">
    <source>
        <dbReference type="SAM" id="MobiDB-lite"/>
    </source>
</evidence>
<proteinExistence type="predicted"/>
<keyword evidence="5" id="KW-1185">Reference proteome</keyword>
<dbReference type="AlphaFoldDB" id="A0AAX3TC51"/>
<dbReference type="RefSeq" id="WP_068971760.1">
    <property type="nucleotide sequence ID" value="NZ_CBDRND010000003.1"/>
</dbReference>
<dbReference type="Pfam" id="PF10824">
    <property type="entry name" value="T7SS_ESX_EspC"/>
    <property type="match status" value="1"/>
</dbReference>
<protein>
    <submittedName>
        <fullName evidence="3">ESX-1 secretion-associated protein</fullName>
    </submittedName>
    <submittedName>
        <fullName evidence="4">Type VII secretion target</fullName>
    </submittedName>
</protein>
<reference evidence="3" key="1">
    <citation type="journal article" date="2022" name="Data Brief">
        <title>Draft genome sequence data of Gordonia hongkongensis strain EUFUS-Z928 isolated from the octocoral Eunicea fusca.</title>
        <authorList>
            <person name="Sanchez-Suarez J."/>
            <person name="Diaz L."/>
            <person name="Melo-Bolivar J."/>
            <person name="Villamil L."/>
        </authorList>
    </citation>
    <scope>NUCLEOTIDE SEQUENCE</scope>
    <source>
        <strain evidence="3">EUFUS-Z928</strain>
    </source>
</reference>
<feature type="region of interest" description="Disordered" evidence="1">
    <location>
        <begin position="1"/>
        <end position="22"/>
    </location>
</feature>
<reference evidence="4" key="3">
    <citation type="submission" date="2023-04" db="EMBL/GenBank/DDBJ databases">
        <title>Complete genome sequence of a phthalic acid esters degrading bacterial strain.</title>
        <authorList>
            <person name="Weng L."/>
            <person name="Jia Y."/>
            <person name="Ren L."/>
        </authorList>
    </citation>
    <scope>NUCLEOTIDE SEQUENCE</scope>
    <source>
        <strain evidence="4">RL-LY01</strain>
    </source>
</reference>
<feature type="transmembrane region" description="Helical" evidence="2">
    <location>
        <begin position="53"/>
        <end position="74"/>
    </location>
</feature>
<dbReference type="InterPro" id="IPR022536">
    <property type="entry name" value="EspC"/>
</dbReference>
<dbReference type="EMBL" id="CP121270">
    <property type="protein sequence ID" value="WFP26426.1"/>
    <property type="molecule type" value="Genomic_DNA"/>
</dbReference>
<organism evidence="4 6">
    <name type="scientific">Gordonia hongkongensis</name>
    <dbReference type="NCBI Taxonomy" id="1701090"/>
    <lineage>
        <taxon>Bacteria</taxon>
        <taxon>Bacillati</taxon>
        <taxon>Actinomycetota</taxon>
        <taxon>Actinomycetes</taxon>
        <taxon>Mycobacteriales</taxon>
        <taxon>Gordoniaceae</taxon>
        <taxon>Gordonia</taxon>
    </lineage>
</organism>
<accession>A0AAX3TC51</accession>